<dbReference type="AlphaFoldDB" id="A0AAV6YS55"/>
<organism evidence="2 3">
    <name type="scientific">Engystomops pustulosus</name>
    <name type="common">Tungara frog</name>
    <name type="synonym">Physalaemus pustulosus</name>
    <dbReference type="NCBI Taxonomy" id="76066"/>
    <lineage>
        <taxon>Eukaryota</taxon>
        <taxon>Metazoa</taxon>
        <taxon>Chordata</taxon>
        <taxon>Craniata</taxon>
        <taxon>Vertebrata</taxon>
        <taxon>Euteleostomi</taxon>
        <taxon>Amphibia</taxon>
        <taxon>Batrachia</taxon>
        <taxon>Anura</taxon>
        <taxon>Neobatrachia</taxon>
        <taxon>Hyloidea</taxon>
        <taxon>Leptodactylidae</taxon>
        <taxon>Leiuperinae</taxon>
        <taxon>Engystomops</taxon>
    </lineage>
</organism>
<dbReference type="EMBL" id="WNYA01024832">
    <property type="protein sequence ID" value="KAG8537977.1"/>
    <property type="molecule type" value="Genomic_DNA"/>
</dbReference>
<dbReference type="Proteomes" id="UP000824782">
    <property type="component" value="Unassembled WGS sequence"/>
</dbReference>
<evidence type="ECO:0000313" key="3">
    <source>
        <dbReference type="Proteomes" id="UP000824782"/>
    </source>
</evidence>
<proteinExistence type="predicted"/>
<accession>A0AAV6YS55</accession>
<keyword evidence="1" id="KW-0472">Membrane</keyword>
<evidence type="ECO:0000313" key="2">
    <source>
        <dbReference type="EMBL" id="KAG8537977.1"/>
    </source>
</evidence>
<keyword evidence="1" id="KW-1133">Transmembrane helix</keyword>
<reference evidence="2" key="1">
    <citation type="thesis" date="2020" institute="ProQuest LLC" country="789 East Eisenhower Parkway, Ann Arbor, MI, USA">
        <title>Comparative Genomics and Chromosome Evolution.</title>
        <authorList>
            <person name="Mudd A.B."/>
        </authorList>
    </citation>
    <scope>NUCLEOTIDE SEQUENCE</scope>
    <source>
        <strain evidence="2">237g6f4</strain>
        <tissue evidence="2">Blood</tissue>
    </source>
</reference>
<comment type="caution">
    <text evidence="2">The sequence shown here is derived from an EMBL/GenBank/DDBJ whole genome shotgun (WGS) entry which is preliminary data.</text>
</comment>
<keyword evidence="1" id="KW-0812">Transmembrane</keyword>
<gene>
    <name evidence="2" type="ORF">GDO81_023482</name>
</gene>
<keyword evidence="3" id="KW-1185">Reference proteome</keyword>
<protein>
    <submittedName>
        <fullName evidence="2">Uncharacterized protein</fullName>
    </submittedName>
</protein>
<name>A0AAV6YS55_ENGPU</name>
<feature type="transmembrane region" description="Helical" evidence="1">
    <location>
        <begin position="15"/>
        <end position="40"/>
    </location>
</feature>
<evidence type="ECO:0000256" key="1">
    <source>
        <dbReference type="SAM" id="Phobius"/>
    </source>
</evidence>
<sequence length="99" mass="10516">MDGSSVKYNVLNPYAVFHLFTLALLVYVHGVLLCLVALLLSRVPVGVAISEAVVLFQTVLSSGSYALHRKFLIVGNSAAHTAHSALGWRVRGPAGEGVE</sequence>